<evidence type="ECO:0000313" key="2">
    <source>
        <dbReference type="Proteomes" id="UP000242662"/>
    </source>
</evidence>
<dbReference type="CDD" id="cd07067">
    <property type="entry name" value="HP_PGM_like"/>
    <property type="match status" value="1"/>
</dbReference>
<dbReference type="Proteomes" id="UP000242662">
    <property type="component" value="Unassembled WGS sequence"/>
</dbReference>
<dbReference type="InterPro" id="IPR029033">
    <property type="entry name" value="His_PPase_superfam"/>
</dbReference>
<sequence>MDIYLLRHCQASGQEANAPLTNKGYKQATALQHALRDIHIDSIVASPYRRALDSIAPVAQSKDIAVKEDRRLVERRLSSNPIEDWREKLKATFHDFTLSYPGGESSEQAQIRAMSVLTDIQTEKRDCTLLVTHGNLLTLILHAFNNNYGYDVWREMETPDLYHIKTRHLLHMDDMKKIKLHV</sequence>
<dbReference type="RefSeq" id="WP_090775369.1">
    <property type="nucleotide sequence ID" value="NZ_FMYM01000004.1"/>
</dbReference>
<dbReference type="InterPro" id="IPR050275">
    <property type="entry name" value="PGM_Phosphatase"/>
</dbReference>
<proteinExistence type="predicted"/>
<dbReference type="InterPro" id="IPR013078">
    <property type="entry name" value="His_Pase_superF_clade-1"/>
</dbReference>
<dbReference type="AlphaFoldDB" id="A0A1G6I0Z3"/>
<keyword evidence="2" id="KW-1185">Reference proteome</keyword>
<evidence type="ECO:0000313" key="1">
    <source>
        <dbReference type="EMBL" id="SDC00134.1"/>
    </source>
</evidence>
<protein>
    <submittedName>
        <fullName evidence="1">2,3-bisphosphoglycerate-dependent phosphoglycerate mutase</fullName>
    </submittedName>
</protein>
<gene>
    <name evidence="1" type="ORF">SAMN05421737_104264</name>
</gene>
<dbReference type="Gene3D" id="3.40.50.1240">
    <property type="entry name" value="Phosphoglycerate mutase-like"/>
    <property type="match status" value="1"/>
</dbReference>
<dbReference type="SMART" id="SM00855">
    <property type="entry name" value="PGAM"/>
    <property type="match status" value="1"/>
</dbReference>
<accession>A0A1G6I0Z3</accession>
<dbReference type="Pfam" id="PF00300">
    <property type="entry name" value="His_Phos_1"/>
    <property type="match status" value="1"/>
</dbReference>
<dbReference type="GO" id="GO:0016791">
    <property type="term" value="F:phosphatase activity"/>
    <property type="evidence" value="ECO:0007669"/>
    <property type="project" value="TreeGrafter"/>
</dbReference>
<dbReference type="GO" id="GO:0005737">
    <property type="term" value="C:cytoplasm"/>
    <property type="evidence" value="ECO:0007669"/>
    <property type="project" value="TreeGrafter"/>
</dbReference>
<dbReference type="EMBL" id="FMYM01000004">
    <property type="protein sequence ID" value="SDC00134.1"/>
    <property type="molecule type" value="Genomic_DNA"/>
</dbReference>
<dbReference type="PANTHER" id="PTHR48100">
    <property type="entry name" value="BROAD-SPECIFICITY PHOSPHATASE YOR283W-RELATED"/>
    <property type="match status" value="1"/>
</dbReference>
<dbReference type="PANTHER" id="PTHR48100:SF1">
    <property type="entry name" value="HISTIDINE PHOSPHATASE FAMILY PROTEIN-RELATED"/>
    <property type="match status" value="1"/>
</dbReference>
<reference evidence="2" key="1">
    <citation type="submission" date="2016-09" db="EMBL/GenBank/DDBJ databases">
        <authorList>
            <person name="Varghese N."/>
            <person name="Submissions S."/>
        </authorList>
    </citation>
    <scope>NUCLEOTIDE SEQUENCE [LARGE SCALE GENOMIC DNA]</scope>
    <source>
        <strain evidence="2">25nlg</strain>
    </source>
</reference>
<organism evidence="1 2">
    <name type="scientific">Shouchella lonarensis</name>
    <dbReference type="NCBI Taxonomy" id="1464122"/>
    <lineage>
        <taxon>Bacteria</taxon>
        <taxon>Bacillati</taxon>
        <taxon>Bacillota</taxon>
        <taxon>Bacilli</taxon>
        <taxon>Bacillales</taxon>
        <taxon>Bacillaceae</taxon>
        <taxon>Shouchella</taxon>
    </lineage>
</organism>
<dbReference type="STRING" id="1464122.SAMN05421737_104264"/>
<dbReference type="SUPFAM" id="SSF53254">
    <property type="entry name" value="Phosphoglycerate mutase-like"/>
    <property type="match status" value="1"/>
</dbReference>
<name>A0A1G6I0Z3_9BACI</name>
<dbReference type="OrthoDB" id="512570at2"/>